<evidence type="ECO:0000313" key="3">
    <source>
        <dbReference type="Proteomes" id="UP000053923"/>
    </source>
</evidence>
<dbReference type="AlphaFoldDB" id="A0A0X3VD49"/>
<evidence type="ECO:0000256" key="1">
    <source>
        <dbReference type="SAM" id="MobiDB-lite"/>
    </source>
</evidence>
<accession>A0A0X3VD49</accession>
<proteinExistence type="predicted"/>
<organism evidence="2 3">
    <name type="scientific">Streptomyces regalis</name>
    <dbReference type="NCBI Taxonomy" id="68262"/>
    <lineage>
        <taxon>Bacteria</taxon>
        <taxon>Bacillati</taxon>
        <taxon>Actinomycetota</taxon>
        <taxon>Actinomycetes</taxon>
        <taxon>Kitasatosporales</taxon>
        <taxon>Streptomycetaceae</taxon>
        <taxon>Streptomyces</taxon>
    </lineage>
</organism>
<name>A0A0X3VD49_9ACTN</name>
<dbReference type="EMBL" id="LLZG01000051">
    <property type="protein sequence ID" value="KUL42650.1"/>
    <property type="molecule type" value="Genomic_DNA"/>
</dbReference>
<reference evidence="3" key="1">
    <citation type="submission" date="2015-10" db="EMBL/GenBank/DDBJ databases">
        <authorList>
            <person name="Ju K.-S."/>
            <person name="Doroghazi J.R."/>
            <person name="Metcalf W.W."/>
        </authorList>
    </citation>
    <scope>NUCLEOTIDE SEQUENCE [LARGE SCALE GENOMIC DNA]</scope>
    <source>
        <strain evidence="3">NRRL 3151</strain>
    </source>
</reference>
<keyword evidence="3" id="KW-1185">Reference proteome</keyword>
<feature type="compositionally biased region" description="Basic residues" evidence="1">
    <location>
        <begin position="126"/>
        <end position="135"/>
    </location>
</feature>
<feature type="region of interest" description="Disordered" evidence="1">
    <location>
        <begin position="33"/>
        <end position="187"/>
    </location>
</feature>
<feature type="compositionally biased region" description="Polar residues" evidence="1">
    <location>
        <begin position="45"/>
        <end position="57"/>
    </location>
</feature>
<dbReference type="Proteomes" id="UP000053923">
    <property type="component" value="Unassembled WGS sequence"/>
</dbReference>
<sequence length="187" mass="19593">MGFLLSLLKGDGGGAADGGSVVAQLHLGRPVTGSQADSEAMHSRAQATPTAGWTSGTRAWAHSPRAAPTNTAGKIRPLRKPQDAATSSAASAHGGDQVLGAEAGPVGKHQCGRRHQPRQHGGWQHGRVKAGRGRVRPGMPRHLPHVLELLGRHAHPEQEQTRAHARYESGEDQRQQCAGRGRRGGGG</sequence>
<protein>
    <submittedName>
        <fullName evidence="2">Uncharacterized protein</fullName>
    </submittedName>
</protein>
<evidence type="ECO:0000313" key="2">
    <source>
        <dbReference type="EMBL" id="KUL42650.1"/>
    </source>
</evidence>
<comment type="caution">
    <text evidence="2">The sequence shown here is derived from an EMBL/GenBank/DDBJ whole genome shotgun (WGS) entry which is preliminary data.</text>
</comment>
<feature type="compositionally biased region" description="Basic and acidic residues" evidence="1">
    <location>
        <begin position="150"/>
        <end position="174"/>
    </location>
</feature>
<gene>
    <name evidence="2" type="ORF">ADL12_09815</name>
</gene>